<comment type="caution">
    <text evidence="1">The sequence shown here is derived from an EMBL/GenBank/DDBJ whole genome shotgun (WGS) entry which is preliminary data.</text>
</comment>
<dbReference type="EMBL" id="BMER01000007">
    <property type="protein sequence ID" value="GGH05246.1"/>
    <property type="molecule type" value="Genomic_DNA"/>
</dbReference>
<dbReference type="InterPro" id="IPR009921">
    <property type="entry name" value="YehS-like"/>
</dbReference>
<sequence>MSNNDIMKKLRVALKFTDDDIIEVLALADFRVTKTELGAIFRKEDHPNFKPCGDQLLRNFLNGLIIYKRGPRPRRDGGEKK</sequence>
<dbReference type="PANTHER" id="PTHR37805:SF1">
    <property type="entry name" value="CYTOPLASMIC PROTEIN"/>
    <property type="match status" value="1"/>
</dbReference>
<dbReference type="Proteomes" id="UP000660862">
    <property type="component" value="Unassembled WGS sequence"/>
</dbReference>
<evidence type="ECO:0008006" key="3">
    <source>
        <dbReference type="Google" id="ProtNLM"/>
    </source>
</evidence>
<dbReference type="Pfam" id="PF07308">
    <property type="entry name" value="DUF1456"/>
    <property type="match status" value="1"/>
</dbReference>
<keyword evidence="2" id="KW-1185">Reference proteome</keyword>
<evidence type="ECO:0000313" key="1">
    <source>
        <dbReference type="EMBL" id="GGH05246.1"/>
    </source>
</evidence>
<gene>
    <name evidence="1" type="ORF">GCM10007415_46990</name>
</gene>
<accession>A0A917I3V1</accession>
<reference evidence="1" key="1">
    <citation type="journal article" date="2014" name="Int. J. Syst. Evol. Microbiol.">
        <title>Complete genome sequence of Corynebacterium casei LMG S-19264T (=DSM 44701T), isolated from a smear-ripened cheese.</title>
        <authorList>
            <consortium name="US DOE Joint Genome Institute (JGI-PGF)"/>
            <person name="Walter F."/>
            <person name="Albersmeier A."/>
            <person name="Kalinowski J."/>
            <person name="Ruckert C."/>
        </authorList>
    </citation>
    <scope>NUCLEOTIDE SEQUENCE</scope>
    <source>
        <strain evidence="1">CGMCC 1.12195</strain>
    </source>
</reference>
<dbReference type="PANTHER" id="PTHR37805">
    <property type="entry name" value="CYTOPLASMIC PROTEIN-RELATED"/>
    <property type="match status" value="1"/>
</dbReference>
<evidence type="ECO:0000313" key="2">
    <source>
        <dbReference type="Proteomes" id="UP000660862"/>
    </source>
</evidence>
<dbReference type="RefSeq" id="WP_188508582.1">
    <property type="nucleotide sequence ID" value="NZ_BMER01000007.1"/>
</dbReference>
<protein>
    <recommendedName>
        <fullName evidence="3">DUF1456 family protein</fullName>
    </recommendedName>
</protein>
<dbReference type="AlphaFoldDB" id="A0A917I3V1"/>
<name>A0A917I3V1_9SPHI</name>
<proteinExistence type="predicted"/>
<organism evidence="1 2">
    <name type="scientific">Parapedobacter pyrenivorans</name>
    <dbReference type="NCBI Taxonomy" id="1305674"/>
    <lineage>
        <taxon>Bacteria</taxon>
        <taxon>Pseudomonadati</taxon>
        <taxon>Bacteroidota</taxon>
        <taxon>Sphingobacteriia</taxon>
        <taxon>Sphingobacteriales</taxon>
        <taxon>Sphingobacteriaceae</taxon>
        <taxon>Parapedobacter</taxon>
    </lineage>
</organism>
<reference evidence="1" key="2">
    <citation type="submission" date="2020-09" db="EMBL/GenBank/DDBJ databases">
        <authorList>
            <person name="Sun Q."/>
            <person name="Zhou Y."/>
        </authorList>
    </citation>
    <scope>NUCLEOTIDE SEQUENCE</scope>
    <source>
        <strain evidence="1">CGMCC 1.12195</strain>
    </source>
</reference>